<gene>
    <name evidence="1" type="ORF">EVOR1521_LOCUS15688</name>
</gene>
<dbReference type="AlphaFoldDB" id="A0AA36INZ4"/>
<dbReference type="EMBL" id="CAUJNA010002024">
    <property type="protein sequence ID" value="CAJ1390207.1"/>
    <property type="molecule type" value="Genomic_DNA"/>
</dbReference>
<evidence type="ECO:0000313" key="2">
    <source>
        <dbReference type="Proteomes" id="UP001178507"/>
    </source>
</evidence>
<comment type="caution">
    <text evidence="1">The sequence shown here is derived from an EMBL/GenBank/DDBJ whole genome shotgun (WGS) entry which is preliminary data.</text>
</comment>
<dbReference type="Proteomes" id="UP001178507">
    <property type="component" value="Unassembled WGS sequence"/>
</dbReference>
<sequence length="150" mass="17274">MKQPGEDSSCDEKRCSSADLVSNLHDVLCPRDMTKQTLSVCRLPPSSIRFTHDSISARFSCGRVVEDTFTELLRGVIDICAIPRLTVVWHLDDWFTYTGNRRLHVFRRLEEQGKLHEVEVAMTRRRLEPKKFTTKNMGQSVRVRALKPVS</sequence>
<organism evidence="1 2">
    <name type="scientific">Effrenium voratum</name>
    <dbReference type="NCBI Taxonomy" id="2562239"/>
    <lineage>
        <taxon>Eukaryota</taxon>
        <taxon>Sar</taxon>
        <taxon>Alveolata</taxon>
        <taxon>Dinophyceae</taxon>
        <taxon>Suessiales</taxon>
        <taxon>Symbiodiniaceae</taxon>
        <taxon>Effrenium</taxon>
    </lineage>
</organism>
<reference evidence="1" key="1">
    <citation type="submission" date="2023-08" db="EMBL/GenBank/DDBJ databases">
        <authorList>
            <person name="Chen Y."/>
            <person name="Shah S."/>
            <person name="Dougan E. K."/>
            <person name="Thang M."/>
            <person name="Chan C."/>
        </authorList>
    </citation>
    <scope>NUCLEOTIDE SEQUENCE</scope>
</reference>
<keyword evidence="2" id="KW-1185">Reference proteome</keyword>
<protein>
    <submittedName>
        <fullName evidence="1">Uncharacterized protein</fullName>
    </submittedName>
</protein>
<name>A0AA36INZ4_9DINO</name>
<accession>A0AA36INZ4</accession>
<proteinExistence type="predicted"/>
<evidence type="ECO:0000313" key="1">
    <source>
        <dbReference type="EMBL" id="CAJ1390207.1"/>
    </source>
</evidence>